<sequence>MAKRDYSNHFDNAPCHTANSTKEFLAKRGSSSSIIHSTLLTFPPQTSSTSLS</sequence>
<evidence type="ECO:0000313" key="2">
    <source>
        <dbReference type="Proteomes" id="UP000595437"/>
    </source>
</evidence>
<reference evidence="2" key="1">
    <citation type="submission" date="2021-01" db="EMBL/GenBank/DDBJ databases">
        <title>Caligus Genome Assembly.</title>
        <authorList>
            <person name="Gallardo-Escarate C."/>
        </authorList>
    </citation>
    <scope>NUCLEOTIDE SEQUENCE [LARGE SCALE GENOMIC DNA]</scope>
</reference>
<evidence type="ECO:0000313" key="1">
    <source>
        <dbReference type="EMBL" id="QQP52630.1"/>
    </source>
</evidence>
<dbReference type="EMBL" id="CP045892">
    <property type="protein sequence ID" value="QQP52630.1"/>
    <property type="molecule type" value="Genomic_DNA"/>
</dbReference>
<proteinExistence type="predicted"/>
<dbReference type="AlphaFoldDB" id="A0A7T8KBD2"/>
<accession>A0A7T8KBD2</accession>
<keyword evidence="2" id="KW-1185">Reference proteome</keyword>
<protein>
    <submittedName>
        <fullName evidence="1">Uncharacterized protein</fullName>
    </submittedName>
</protein>
<name>A0A7T8KBD2_CALRO</name>
<organism evidence="1 2">
    <name type="scientific">Caligus rogercresseyi</name>
    <name type="common">Sea louse</name>
    <dbReference type="NCBI Taxonomy" id="217165"/>
    <lineage>
        <taxon>Eukaryota</taxon>
        <taxon>Metazoa</taxon>
        <taxon>Ecdysozoa</taxon>
        <taxon>Arthropoda</taxon>
        <taxon>Crustacea</taxon>
        <taxon>Multicrustacea</taxon>
        <taxon>Hexanauplia</taxon>
        <taxon>Copepoda</taxon>
        <taxon>Siphonostomatoida</taxon>
        <taxon>Caligidae</taxon>
        <taxon>Caligus</taxon>
    </lineage>
</organism>
<dbReference type="Proteomes" id="UP000595437">
    <property type="component" value="Chromosome 3"/>
</dbReference>
<gene>
    <name evidence="1" type="ORF">FKW44_004840</name>
</gene>